<proteinExistence type="predicted"/>
<gene>
    <name evidence="1" type="ORF">MNBD_NITROSPINAE03-800</name>
</gene>
<sequence length="74" mass="8204">DDNGRLADTGIDSEIYNSVIDSGKPFETCGCPGENGRETACNRPYGDGPPSDIKSYPFPLEPFDIKHVRRQMKK</sequence>
<dbReference type="EMBL" id="UOGB01000168">
    <property type="protein sequence ID" value="VAX20056.1"/>
    <property type="molecule type" value="Genomic_DNA"/>
</dbReference>
<evidence type="ECO:0000313" key="1">
    <source>
        <dbReference type="EMBL" id="VAX20056.1"/>
    </source>
</evidence>
<feature type="non-terminal residue" evidence="1">
    <location>
        <position position="1"/>
    </location>
</feature>
<accession>A0A3B1BNY7</accession>
<name>A0A3B1BNY7_9ZZZZ</name>
<organism evidence="1">
    <name type="scientific">hydrothermal vent metagenome</name>
    <dbReference type="NCBI Taxonomy" id="652676"/>
    <lineage>
        <taxon>unclassified sequences</taxon>
        <taxon>metagenomes</taxon>
        <taxon>ecological metagenomes</taxon>
    </lineage>
</organism>
<dbReference type="AlphaFoldDB" id="A0A3B1BNY7"/>
<protein>
    <submittedName>
        <fullName evidence="1">Uncharacterized protein</fullName>
    </submittedName>
</protein>
<reference evidence="1" key="1">
    <citation type="submission" date="2018-06" db="EMBL/GenBank/DDBJ databases">
        <authorList>
            <person name="Zhirakovskaya E."/>
        </authorList>
    </citation>
    <scope>NUCLEOTIDE SEQUENCE</scope>
</reference>